<evidence type="ECO:0000313" key="1">
    <source>
        <dbReference type="EMBL" id="MBX44495.1"/>
    </source>
</evidence>
<protein>
    <submittedName>
        <fullName evidence="1">Uncharacterized protein</fullName>
    </submittedName>
</protein>
<reference evidence="1" key="1">
    <citation type="submission" date="2018-02" db="EMBL/GenBank/DDBJ databases">
        <title>Rhizophora mucronata_Transcriptome.</title>
        <authorList>
            <person name="Meera S.P."/>
            <person name="Sreeshan A."/>
            <person name="Augustine A."/>
        </authorList>
    </citation>
    <scope>NUCLEOTIDE SEQUENCE</scope>
    <source>
        <tissue evidence="1">Leaf</tissue>
    </source>
</reference>
<dbReference type="EMBL" id="GGEC01064011">
    <property type="protein sequence ID" value="MBX44495.1"/>
    <property type="molecule type" value="Transcribed_RNA"/>
</dbReference>
<organism evidence="1">
    <name type="scientific">Rhizophora mucronata</name>
    <name type="common">Asiatic mangrove</name>
    <dbReference type="NCBI Taxonomy" id="61149"/>
    <lineage>
        <taxon>Eukaryota</taxon>
        <taxon>Viridiplantae</taxon>
        <taxon>Streptophyta</taxon>
        <taxon>Embryophyta</taxon>
        <taxon>Tracheophyta</taxon>
        <taxon>Spermatophyta</taxon>
        <taxon>Magnoliopsida</taxon>
        <taxon>eudicotyledons</taxon>
        <taxon>Gunneridae</taxon>
        <taxon>Pentapetalae</taxon>
        <taxon>rosids</taxon>
        <taxon>fabids</taxon>
        <taxon>Malpighiales</taxon>
        <taxon>Rhizophoraceae</taxon>
        <taxon>Rhizophora</taxon>
    </lineage>
</organism>
<accession>A0A2P2NPX1</accession>
<dbReference type="AlphaFoldDB" id="A0A2P2NPX1"/>
<name>A0A2P2NPX1_RHIMU</name>
<proteinExistence type="predicted"/>
<sequence>MFFCFLLGYGYVFGYQSMNNYSSHSILVVEGRILFYLFS</sequence>